<keyword evidence="1" id="KW-1133">Transmembrane helix</keyword>
<accession>A0A5C6ERC4</accession>
<dbReference type="EMBL" id="SJPX01000003">
    <property type="protein sequence ID" value="TWU51488.1"/>
    <property type="molecule type" value="Genomic_DNA"/>
</dbReference>
<feature type="transmembrane region" description="Helical" evidence="1">
    <location>
        <begin position="20"/>
        <end position="43"/>
    </location>
</feature>
<proteinExistence type="predicted"/>
<evidence type="ECO:0000256" key="1">
    <source>
        <dbReference type="SAM" id="Phobius"/>
    </source>
</evidence>
<sequence length="119" mass="13430">MTTKFRLLQPSRDRIDAIMSIYALVLLIAITWLAYPAVGIIGLRAAIARGDRPPDAGFSYLPELIIYPPLFFGFAMIVDFFVMPWGRWFVGILCAIILVLFAVDIGRNLAAIRRIEDRT</sequence>
<dbReference type="AlphaFoldDB" id="A0A5C6ERC4"/>
<protein>
    <submittedName>
        <fullName evidence="2">Uncharacterized protein</fullName>
    </submittedName>
</protein>
<keyword evidence="3" id="KW-1185">Reference proteome</keyword>
<reference evidence="2 3" key="1">
    <citation type="submission" date="2019-02" db="EMBL/GenBank/DDBJ databases">
        <title>Deep-cultivation of Planctomycetes and their phenomic and genomic characterization uncovers novel biology.</title>
        <authorList>
            <person name="Wiegand S."/>
            <person name="Jogler M."/>
            <person name="Boedeker C."/>
            <person name="Pinto D."/>
            <person name="Vollmers J."/>
            <person name="Rivas-Marin E."/>
            <person name="Kohn T."/>
            <person name="Peeters S.H."/>
            <person name="Heuer A."/>
            <person name="Rast P."/>
            <person name="Oberbeckmann S."/>
            <person name="Bunk B."/>
            <person name="Jeske O."/>
            <person name="Meyerdierks A."/>
            <person name="Storesund J.E."/>
            <person name="Kallscheuer N."/>
            <person name="Luecker S."/>
            <person name="Lage O.M."/>
            <person name="Pohl T."/>
            <person name="Merkel B.J."/>
            <person name="Hornburger P."/>
            <person name="Mueller R.-W."/>
            <person name="Bruemmer F."/>
            <person name="Labrenz M."/>
            <person name="Spormann A.M."/>
            <person name="Op Den Camp H."/>
            <person name="Overmann J."/>
            <person name="Amann R."/>
            <person name="Jetten M.S.M."/>
            <person name="Mascher T."/>
            <person name="Medema M.H."/>
            <person name="Devos D.P."/>
            <person name="Kaster A.-K."/>
            <person name="Ovreas L."/>
            <person name="Rohde M."/>
            <person name="Galperin M.Y."/>
            <person name="Jogler C."/>
        </authorList>
    </citation>
    <scope>NUCLEOTIDE SEQUENCE [LARGE SCALE GENOMIC DNA]</scope>
    <source>
        <strain evidence="2 3">Poly59</strain>
    </source>
</reference>
<gene>
    <name evidence="2" type="ORF">Poly59_30800</name>
</gene>
<comment type="caution">
    <text evidence="2">The sequence shown here is derived from an EMBL/GenBank/DDBJ whole genome shotgun (WGS) entry which is preliminary data.</text>
</comment>
<dbReference type="Proteomes" id="UP000317977">
    <property type="component" value="Unassembled WGS sequence"/>
</dbReference>
<feature type="transmembrane region" description="Helical" evidence="1">
    <location>
        <begin position="64"/>
        <end position="82"/>
    </location>
</feature>
<evidence type="ECO:0000313" key="3">
    <source>
        <dbReference type="Proteomes" id="UP000317977"/>
    </source>
</evidence>
<organism evidence="2 3">
    <name type="scientific">Rubripirellula reticaptiva</name>
    <dbReference type="NCBI Taxonomy" id="2528013"/>
    <lineage>
        <taxon>Bacteria</taxon>
        <taxon>Pseudomonadati</taxon>
        <taxon>Planctomycetota</taxon>
        <taxon>Planctomycetia</taxon>
        <taxon>Pirellulales</taxon>
        <taxon>Pirellulaceae</taxon>
        <taxon>Rubripirellula</taxon>
    </lineage>
</organism>
<feature type="transmembrane region" description="Helical" evidence="1">
    <location>
        <begin position="88"/>
        <end position="110"/>
    </location>
</feature>
<name>A0A5C6ERC4_9BACT</name>
<evidence type="ECO:0000313" key="2">
    <source>
        <dbReference type="EMBL" id="TWU51488.1"/>
    </source>
</evidence>
<keyword evidence="1" id="KW-0472">Membrane</keyword>
<keyword evidence="1" id="KW-0812">Transmembrane</keyword>